<evidence type="ECO:0000313" key="3">
    <source>
        <dbReference type="Proteomes" id="UP000232722"/>
    </source>
</evidence>
<proteinExistence type="predicted"/>
<gene>
    <name evidence="2" type="ORF">RhiirA5_445872</name>
</gene>
<dbReference type="EMBL" id="LLXJ01012176">
    <property type="protein sequence ID" value="PKB92138.1"/>
    <property type="molecule type" value="Genomic_DNA"/>
</dbReference>
<dbReference type="AlphaFoldDB" id="A0A2N0NC60"/>
<organism evidence="2 3">
    <name type="scientific">Rhizophagus irregularis</name>
    <dbReference type="NCBI Taxonomy" id="588596"/>
    <lineage>
        <taxon>Eukaryota</taxon>
        <taxon>Fungi</taxon>
        <taxon>Fungi incertae sedis</taxon>
        <taxon>Mucoromycota</taxon>
        <taxon>Glomeromycotina</taxon>
        <taxon>Glomeromycetes</taxon>
        <taxon>Glomerales</taxon>
        <taxon>Glomeraceae</taxon>
        <taxon>Rhizophagus</taxon>
    </lineage>
</organism>
<sequence>GGKGREKGIREGRKSEGLRERERKGKRKSEGIGEREGKRKLERAKGIKDLIKRRFKEKRREGREQRDA</sequence>
<evidence type="ECO:0000256" key="1">
    <source>
        <dbReference type="SAM" id="MobiDB-lite"/>
    </source>
</evidence>
<name>A0A2N0NC60_9GLOM</name>
<evidence type="ECO:0000313" key="2">
    <source>
        <dbReference type="EMBL" id="PKB92138.1"/>
    </source>
</evidence>
<protein>
    <submittedName>
        <fullName evidence="2">Uncharacterized protein</fullName>
    </submittedName>
</protein>
<comment type="caution">
    <text evidence="2">The sequence shown here is derived from an EMBL/GenBank/DDBJ whole genome shotgun (WGS) entry which is preliminary data.</text>
</comment>
<accession>A0A2N0NC60</accession>
<reference evidence="2 3" key="2">
    <citation type="submission" date="2017-09" db="EMBL/GenBank/DDBJ databases">
        <title>Extensive intraspecific genome diversity in a model arbuscular mycorrhizal fungus.</title>
        <authorList>
            <person name="Chen E.C."/>
            <person name="Morin E."/>
            <person name="Beaudet D."/>
            <person name="Noel J."/>
            <person name="Ndikumana S."/>
            <person name="Charron P."/>
            <person name="St-Onge C."/>
            <person name="Giorgi J."/>
            <person name="Grigoriev I.V."/>
            <person name="Roux C."/>
            <person name="Martin F.M."/>
            <person name="Corradi N."/>
        </authorList>
    </citation>
    <scope>NUCLEOTIDE SEQUENCE [LARGE SCALE GENOMIC DNA]</scope>
    <source>
        <strain evidence="2 3">A5</strain>
    </source>
</reference>
<feature type="non-terminal residue" evidence="2">
    <location>
        <position position="1"/>
    </location>
</feature>
<reference evidence="2 3" key="1">
    <citation type="submission" date="2016-04" db="EMBL/GenBank/DDBJ databases">
        <title>Genome analyses suggest a sexual origin of heterokaryosis in a supposedly ancient asexual fungus.</title>
        <authorList>
            <person name="Ropars J."/>
            <person name="Sedzielewska K."/>
            <person name="Noel J."/>
            <person name="Charron P."/>
            <person name="Farinelli L."/>
            <person name="Marton T."/>
            <person name="Kruger M."/>
            <person name="Pelin A."/>
            <person name="Brachmann A."/>
            <person name="Corradi N."/>
        </authorList>
    </citation>
    <scope>NUCLEOTIDE SEQUENCE [LARGE SCALE GENOMIC DNA]</scope>
    <source>
        <strain evidence="2 3">A5</strain>
    </source>
</reference>
<feature type="region of interest" description="Disordered" evidence="1">
    <location>
        <begin position="1"/>
        <end position="68"/>
    </location>
</feature>
<dbReference type="Proteomes" id="UP000232722">
    <property type="component" value="Unassembled WGS sequence"/>
</dbReference>